<feature type="transmembrane region" description="Helical" evidence="7">
    <location>
        <begin position="173"/>
        <end position="193"/>
    </location>
</feature>
<evidence type="ECO:0000256" key="6">
    <source>
        <dbReference type="ARBA" id="ARBA00023136"/>
    </source>
</evidence>
<keyword evidence="6 7" id="KW-0472">Membrane</keyword>
<evidence type="ECO:0000256" key="3">
    <source>
        <dbReference type="ARBA" id="ARBA00022692"/>
    </source>
</evidence>
<keyword evidence="4" id="KW-0813">Transport</keyword>
<protein>
    <submittedName>
        <fullName evidence="10 11">Solute carrier family 15 member 2 isoform X2</fullName>
    </submittedName>
</protein>
<keyword evidence="4" id="KW-0653">Protein transport</keyword>
<feature type="transmembrane region" description="Helical" evidence="7">
    <location>
        <begin position="73"/>
        <end position="93"/>
    </location>
</feature>
<feature type="transmembrane region" description="Helical" evidence="7">
    <location>
        <begin position="334"/>
        <end position="355"/>
    </location>
</feature>
<feature type="transmembrane region" description="Helical" evidence="7">
    <location>
        <begin position="665"/>
        <end position="686"/>
    </location>
</feature>
<dbReference type="Gene3D" id="1.20.1250.20">
    <property type="entry name" value="MFS general substrate transporter like domains"/>
    <property type="match status" value="2"/>
</dbReference>
<evidence type="ECO:0000313" key="11">
    <source>
        <dbReference type="RefSeq" id="XP_065656695.1"/>
    </source>
</evidence>
<accession>A0ABM4C554</accession>
<dbReference type="Proteomes" id="UP001652625">
    <property type="component" value="Chromosome 06"/>
</dbReference>
<dbReference type="InterPro" id="IPR036259">
    <property type="entry name" value="MFS_trans_sf"/>
</dbReference>
<feature type="transmembrane region" description="Helical" evidence="7">
    <location>
        <begin position="47"/>
        <end position="67"/>
    </location>
</feature>
<keyword evidence="4" id="KW-0571">Peptide transport</keyword>
<keyword evidence="5 7" id="KW-1133">Transmembrane helix</keyword>
<dbReference type="CDD" id="cd17347">
    <property type="entry name" value="MFS_SLC15A1_2_like"/>
    <property type="match status" value="1"/>
</dbReference>
<evidence type="ECO:0000256" key="7">
    <source>
        <dbReference type="SAM" id="Phobius"/>
    </source>
</evidence>
<dbReference type="PROSITE" id="PS01022">
    <property type="entry name" value="PTR2_1"/>
    <property type="match status" value="1"/>
</dbReference>
<evidence type="ECO:0000256" key="5">
    <source>
        <dbReference type="ARBA" id="ARBA00022989"/>
    </source>
</evidence>
<dbReference type="Pfam" id="PF00854">
    <property type="entry name" value="PTR2"/>
    <property type="match status" value="2"/>
</dbReference>
<feature type="transmembrane region" description="Helical" evidence="7">
    <location>
        <begin position="131"/>
        <end position="152"/>
    </location>
</feature>
<reference evidence="10 11" key="1">
    <citation type="submission" date="2025-05" db="UniProtKB">
        <authorList>
            <consortium name="RefSeq"/>
        </authorList>
    </citation>
    <scope>IDENTIFICATION</scope>
</reference>
<dbReference type="InterPro" id="IPR018456">
    <property type="entry name" value="PTR2_symporter_CS"/>
</dbReference>
<gene>
    <name evidence="10 11 12" type="primary">LOC100215923</name>
</gene>
<feature type="transmembrane region" description="Helical" evidence="7">
    <location>
        <begin position="601"/>
        <end position="623"/>
    </location>
</feature>
<dbReference type="Pfam" id="PF14344">
    <property type="entry name" value="DUF4397"/>
    <property type="match status" value="1"/>
</dbReference>
<comment type="subcellular location">
    <subcellularLocation>
        <location evidence="1">Membrane</location>
        <topology evidence="1">Multi-pass membrane protein</topology>
    </subcellularLocation>
</comment>
<evidence type="ECO:0000256" key="4">
    <source>
        <dbReference type="ARBA" id="ARBA00022856"/>
    </source>
</evidence>
<evidence type="ECO:0000256" key="2">
    <source>
        <dbReference type="ARBA" id="ARBA00005982"/>
    </source>
</evidence>
<feature type="transmembrane region" description="Helical" evidence="7">
    <location>
        <begin position="367"/>
        <end position="385"/>
    </location>
</feature>
<dbReference type="GeneID" id="100215923"/>
<organism evidence="9 10">
    <name type="scientific">Hydra vulgaris</name>
    <name type="common">Hydra</name>
    <name type="synonym">Hydra attenuata</name>
    <dbReference type="NCBI Taxonomy" id="6087"/>
    <lineage>
        <taxon>Eukaryota</taxon>
        <taxon>Metazoa</taxon>
        <taxon>Cnidaria</taxon>
        <taxon>Hydrozoa</taxon>
        <taxon>Hydroidolina</taxon>
        <taxon>Anthoathecata</taxon>
        <taxon>Aplanulata</taxon>
        <taxon>Hydridae</taxon>
        <taxon>Hydra</taxon>
    </lineage>
</organism>
<name>A0ABM4C554_HYDVU</name>
<feature type="transmembrane region" description="Helical" evidence="7">
    <location>
        <begin position="105"/>
        <end position="125"/>
    </location>
</feature>
<dbReference type="PANTHER" id="PTHR11654">
    <property type="entry name" value="OLIGOPEPTIDE TRANSPORTER-RELATED"/>
    <property type="match status" value="1"/>
</dbReference>
<dbReference type="InterPro" id="IPR025510">
    <property type="entry name" value="DUF4397"/>
</dbReference>
<keyword evidence="3 7" id="KW-0812">Transmembrane</keyword>
<dbReference type="RefSeq" id="XP_065656694.1">
    <property type="nucleotide sequence ID" value="XM_065800622.1"/>
</dbReference>
<evidence type="ECO:0000313" key="10">
    <source>
        <dbReference type="RefSeq" id="XP_065656694.1"/>
    </source>
</evidence>
<feature type="domain" description="DUF4397" evidence="8">
    <location>
        <begin position="406"/>
        <end position="507"/>
    </location>
</feature>
<dbReference type="SUPFAM" id="SSF103473">
    <property type="entry name" value="MFS general substrate transporter"/>
    <property type="match status" value="1"/>
</dbReference>
<dbReference type="InterPro" id="IPR000109">
    <property type="entry name" value="POT_fam"/>
</dbReference>
<comment type="similarity">
    <text evidence="2">Belongs to the major facilitator superfamily. Proton-dependent oligopeptide transporter (POT/PTR) (TC 2.A.17) family.</text>
</comment>
<feature type="transmembrane region" description="Helical" evidence="7">
    <location>
        <begin position="285"/>
        <end position="303"/>
    </location>
</feature>
<proteinExistence type="inferred from homology"/>
<evidence type="ECO:0000313" key="9">
    <source>
        <dbReference type="Proteomes" id="UP001652625"/>
    </source>
</evidence>
<dbReference type="RefSeq" id="XP_065656695.1">
    <property type="nucleotide sequence ID" value="XM_065800623.1"/>
</dbReference>
<feature type="transmembrane region" description="Helical" evidence="7">
    <location>
        <begin position="635"/>
        <end position="653"/>
    </location>
</feature>
<sequence length="751" mass="82682">MSSYKSVPVEEQSENDEPVNVAPKQKLIFGYPVQVLFILGNEFCERFSYYGMHAILVIYLTTMLNMSKDDATAVYHAFNMLCYFSPIFGAIIADSFWGKYKTIMYVSVIYAVGNIVVSVTAVPSVLHELKFAGPAIGLVLIALGTGGIKPCVSAFGGDQFEAGQDDKLRSFFSIFYFSINFGSLIATLLTPVLRGDVQCFGYDCYPLAFGVPAILMVVALLLFLAGSSLYKKVPPEGNVVVEVSSAVGSALKNRIANCGSGTKKDHWMDWAGQEYSPVLISDIKALFKVLFMFLPLPVFWTLFDQQGSRWTLQAMEMNGDIGYLGTVKPDQMQALNPVFVMILIPFVEAVVYPLGRKCRFLTKPLQRMGFGMALTAISFVVAGFLQIKMEAKSSVADLPATGFANYRFINTVPCEIDIYGPDMVITNVSVGYQQGTEYFAIPITINSIYISTDCPPKMNAEPNIYVEEKGSYTMVIGANHSRLAVMQLADDITPLPHGHAKVRFLHAGGSVSDKVTVHMNKTLSIDLLPFTKPDYINIVAKTYKVRVAPTGTVNALALRSISFGNGGIYTVVIQPNKKLQGLKMLEYADLSPRPINILWQIPQYIIITLGEVMFSITGLEFAYSQSPPSMKSCIMAAWLLTVSVGNLLVVILAGVKLTDDMAEEFFFFAILLAVVTVIFAIMAYFYTYIYYGSSRETDPNLNGCTEATEAILSSDKELEKHGTTEATEVTPLVTDIELKKHGTTEKTHINQ</sequence>
<evidence type="ECO:0000256" key="1">
    <source>
        <dbReference type="ARBA" id="ARBA00004141"/>
    </source>
</evidence>
<evidence type="ECO:0000313" key="12">
    <source>
        <dbReference type="RefSeq" id="XP_065656696.1"/>
    </source>
</evidence>
<evidence type="ECO:0000259" key="8">
    <source>
        <dbReference type="Pfam" id="PF14344"/>
    </source>
</evidence>
<dbReference type="RefSeq" id="XP_065656696.1">
    <property type="nucleotide sequence ID" value="XM_065800624.1"/>
</dbReference>
<keyword evidence="9" id="KW-1185">Reference proteome</keyword>
<feature type="transmembrane region" description="Helical" evidence="7">
    <location>
        <begin position="205"/>
        <end position="225"/>
    </location>
</feature>